<evidence type="ECO:0000256" key="1">
    <source>
        <dbReference type="SAM" id="Phobius"/>
    </source>
</evidence>
<evidence type="ECO:0000313" key="3">
    <source>
        <dbReference type="EnsemblMetazoa" id="GMOY008355-PA"/>
    </source>
</evidence>
<dbReference type="InterPro" id="IPR013680">
    <property type="entry name" value="VDCC_a2/dsu"/>
</dbReference>
<dbReference type="EnsemblMetazoa" id="GMOY008355-RA">
    <property type="protein sequence ID" value="GMOY008355-PA"/>
    <property type="gene ID" value="GMOY008355"/>
</dbReference>
<keyword evidence="1" id="KW-1133">Transmembrane helix</keyword>
<keyword evidence="1" id="KW-0812">Transmembrane</keyword>
<accession>A0A1B0G4V9</accession>
<dbReference type="VEuPathDB" id="VectorBase:GMOY008355"/>
<feature type="transmembrane region" description="Helical" evidence="1">
    <location>
        <begin position="152"/>
        <end position="178"/>
    </location>
</feature>
<protein>
    <recommendedName>
        <fullName evidence="2">Voltage-dependent calcium channel alpha-2/delta subunit conserved region domain-containing protein</fullName>
    </recommendedName>
</protein>
<name>A0A1B0G4V9_GLOMM</name>
<feature type="transmembrane region" description="Helical" evidence="1">
    <location>
        <begin position="123"/>
        <end position="146"/>
    </location>
</feature>
<evidence type="ECO:0000313" key="4">
    <source>
        <dbReference type="Proteomes" id="UP000092444"/>
    </source>
</evidence>
<proteinExistence type="predicted"/>
<keyword evidence="1" id="KW-0472">Membrane</keyword>
<organism evidence="3 4">
    <name type="scientific">Glossina morsitans morsitans</name>
    <name type="common">Savannah tsetse fly</name>
    <dbReference type="NCBI Taxonomy" id="37546"/>
    <lineage>
        <taxon>Eukaryota</taxon>
        <taxon>Metazoa</taxon>
        <taxon>Ecdysozoa</taxon>
        <taxon>Arthropoda</taxon>
        <taxon>Hexapoda</taxon>
        <taxon>Insecta</taxon>
        <taxon>Pterygota</taxon>
        <taxon>Neoptera</taxon>
        <taxon>Endopterygota</taxon>
        <taxon>Diptera</taxon>
        <taxon>Brachycera</taxon>
        <taxon>Muscomorpha</taxon>
        <taxon>Hippoboscoidea</taxon>
        <taxon>Glossinidae</taxon>
        <taxon>Glossina</taxon>
    </lineage>
</organism>
<dbReference type="Proteomes" id="UP000092444">
    <property type="component" value="Unassembled WGS sequence"/>
</dbReference>
<dbReference type="Pfam" id="PF08473">
    <property type="entry name" value="VGCC_alpha2"/>
    <property type="match status" value="1"/>
</dbReference>
<reference evidence="3" key="1">
    <citation type="submission" date="2020-05" db="UniProtKB">
        <authorList>
            <consortium name="EnsemblMetazoa"/>
        </authorList>
    </citation>
    <scope>IDENTIFICATION</scope>
    <source>
        <strain evidence="3">Yale</strain>
    </source>
</reference>
<dbReference type="EMBL" id="CCAG010014567">
    <property type="status" value="NOT_ANNOTATED_CDS"/>
    <property type="molecule type" value="Genomic_DNA"/>
</dbReference>
<feature type="domain" description="Voltage-dependent calcium channel alpha-2/delta subunit conserved region" evidence="2">
    <location>
        <begin position="5"/>
        <end position="49"/>
    </location>
</feature>
<keyword evidence="4" id="KW-1185">Reference proteome</keyword>
<dbReference type="AlphaFoldDB" id="A0A1B0G4V9"/>
<evidence type="ECO:0000259" key="2">
    <source>
        <dbReference type="Pfam" id="PF08473"/>
    </source>
</evidence>
<sequence length="334" mass="38584">MLARNVNHTGKFFGEYQGDVMLAMVEKGIYQSIEVYDYQALCPTGPDQNSEGNILAHESDATNGEDPRKQYFHLKRDADKRSYNLNTIVNVCVEDVETCFTLREGMKHWNISIQYWSSIGYDYLGSAFMLVSFSNIWSFYSCIYHVGYVGWFLMLASAFTVTDFELAVASISIVLVLFQYKNVLEYLDEIEDDYEAVPDSFSGAQQKTKEINEEGELIFQEPEPPPVYINCDKQSTLYSLQPNSLEGINDYIKVPNSRPFYLKKIPSTNLLLVVVNVLMPSKGVRLTTEPQPIEYETEFPCYKLNMSFYERRRIEECYTEHPDIFILIVVKQRP</sequence>
<dbReference type="STRING" id="37546.A0A1B0G4V9"/>